<dbReference type="EMBL" id="BK015174">
    <property type="protein sequence ID" value="DAD94182.1"/>
    <property type="molecule type" value="Genomic_DNA"/>
</dbReference>
<organism evidence="1">
    <name type="scientific">Siphoviridae sp. cttpk5</name>
    <dbReference type="NCBI Taxonomy" id="2826496"/>
    <lineage>
        <taxon>Viruses</taxon>
        <taxon>Duplodnaviria</taxon>
        <taxon>Heunggongvirae</taxon>
        <taxon>Uroviricota</taxon>
        <taxon>Caudoviricetes</taxon>
    </lineage>
</organism>
<evidence type="ECO:0000313" key="1">
    <source>
        <dbReference type="EMBL" id="DAD94182.1"/>
    </source>
</evidence>
<proteinExistence type="predicted"/>
<reference evidence="1" key="1">
    <citation type="journal article" date="2021" name="Proc. Natl. Acad. Sci. U.S.A.">
        <title>A Catalog of Tens of Thousands of Viruses from Human Metagenomes Reveals Hidden Associations with Chronic Diseases.</title>
        <authorList>
            <person name="Tisza M.J."/>
            <person name="Buck C.B."/>
        </authorList>
    </citation>
    <scope>NUCLEOTIDE SEQUENCE</scope>
    <source>
        <strain evidence="1">Cttpk5</strain>
    </source>
</reference>
<protein>
    <submittedName>
        <fullName evidence="1">Uncharacterized protein</fullName>
    </submittedName>
</protein>
<sequence>MAKKLHVEIGIDGETSISRIEGRGGDLIAAAAFAVNAFYRAFAKKSEEDARNFKFLMQKIVAEDDSVIWSKTI</sequence>
<accession>A0A8S5NHJ6</accession>
<name>A0A8S5NHJ6_9CAUD</name>